<feature type="transmembrane region" description="Helical" evidence="1">
    <location>
        <begin position="164"/>
        <end position="189"/>
    </location>
</feature>
<dbReference type="PANTHER" id="PTHR44757:SF2">
    <property type="entry name" value="BIOFILM ARCHITECTURE MAINTENANCE PROTEIN MBAA"/>
    <property type="match status" value="1"/>
</dbReference>
<name>A0AA96M7C5_9ENTR</name>
<dbReference type="CDD" id="cd01948">
    <property type="entry name" value="EAL"/>
    <property type="match status" value="1"/>
</dbReference>
<dbReference type="AlphaFoldDB" id="A0AA96M7C5"/>
<feature type="domain" description="EAL" evidence="2">
    <location>
        <begin position="396"/>
        <end position="646"/>
    </location>
</feature>
<dbReference type="SMART" id="SM00052">
    <property type="entry name" value="EAL"/>
    <property type="match status" value="1"/>
</dbReference>
<gene>
    <name evidence="4" type="ORF">ACE3KR_07940</name>
    <name evidence="5" type="ORF">RQP59_04930</name>
</gene>
<evidence type="ECO:0000256" key="1">
    <source>
        <dbReference type="SAM" id="Phobius"/>
    </source>
</evidence>
<feature type="transmembrane region" description="Helical" evidence="1">
    <location>
        <begin position="6"/>
        <end position="24"/>
    </location>
</feature>
<dbReference type="Pfam" id="PF00990">
    <property type="entry name" value="GGDEF"/>
    <property type="match status" value="1"/>
</dbReference>
<dbReference type="InterPro" id="IPR043128">
    <property type="entry name" value="Rev_trsase/Diguanyl_cyclase"/>
</dbReference>
<dbReference type="CDD" id="cd01949">
    <property type="entry name" value="GGDEF"/>
    <property type="match status" value="1"/>
</dbReference>
<dbReference type="InterPro" id="IPR052155">
    <property type="entry name" value="Biofilm_reg_signaling"/>
</dbReference>
<dbReference type="Pfam" id="PF00563">
    <property type="entry name" value="EAL"/>
    <property type="match status" value="1"/>
</dbReference>
<dbReference type="PROSITE" id="PS50887">
    <property type="entry name" value="GGDEF"/>
    <property type="match status" value="1"/>
</dbReference>
<protein>
    <submittedName>
        <fullName evidence="5">EAL domain-containing protein</fullName>
    </submittedName>
</protein>
<dbReference type="KEGG" id="echu:RQP59_04930"/>
<dbReference type="InterPro" id="IPR001633">
    <property type="entry name" value="EAL_dom"/>
</dbReference>
<evidence type="ECO:0000313" key="5">
    <source>
        <dbReference type="EMBL" id="WNS38910.1"/>
    </source>
</evidence>
<dbReference type="Gene3D" id="3.30.70.270">
    <property type="match status" value="1"/>
</dbReference>
<dbReference type="EMBL" id="JBHGSI010000001">
    <property type="protein sequence ID" value="MFB4718812.1"/>
    <property type="molecule type" value="Genomic_DNA"/>
</dbReference>
<keyword evidence="6" id="KW-1185">Reference proteome</keyword>
<dbReference type="PANTHER" id="PTHR44757">
    <property type="entry name" value="DIGUANYLATE CYCLASE DGCP"/>
    <property type="match status" value="1"/>
</dbReference>
<accession>A0AA96M7C5</accession>
<evidence type="ECO:0000259" key="3">
    <source>
        <dbReference type="PROSITE" id="PS50887"/>
    </source>
</evidence>
<dbReference type="EMBL" id="CP135253">
    <property type="protein sequence ID" value="WNS38910.1"/>
    <property type="molecule type" value="Genomic_DNA"/>
</dbReference>
<dbReference type="NCBIfam" id="TIGR00254">
    <property type="entry name" value="GGDEF"/>
    <property type="match status" value="1"/>
</dbReference>
<dbReference type="InterPro" id="IPR000160">
    <property type="entry name" value="GGDEF_dom"/>
</dbReference>
<dbReference type="InterPro" id="IPR029787">
    <property type="entry name" value="Nucleotide_cyclase"/>
</dbReference>
<organism evidence="5">
    <name type="scientific">Enterobacter chuandaensis</name>
    <dbReference type="NCBI Taxonomy" id="2497875"/>
    <lineage>
        <taxon>Bacteria</taxon>
        <taxon>Pseudomonadati</taxon>
        <taxon>Pseudomonadota</taxon>
        <taxon>Gammaproteobacteria</taxon>
        <taxon>Enterobacterales</taxon>
        <taxon>Enterobacteriaceae</taxon>
        <taxon>Enterobacter</taxon>
        <taxon>Enterobacter cloacae complex</taxon>
    </lineage>
</organism>
<dbReference type="InterPro" id="IPR035919">
    <property type="entry name" value="EAL_sf"/>
</dbReference>
<dbReference type="SMART" id="SM00267">
    <property type="entry name" value="GGDEF"/>
    <property type="match status" value="1"/>
</dbReference>
<reference evidence="5" key="1">
    <citation type="submission" date="2023-09" db="EMBL/GenBank/DDBJ databases">
        <title>Coexistence of blaNDM-1 and blaKPC-2 in Enterobacter chuandaensis.</title>
        <authorList>
            <person name="Chen R."/>
        </authorList>
    </citation>
    <scope>NUCLEOTIDE SEQUENCE</scope>
    <source>
        <strain evidence="5">FAHZZU5885</strain>
    </source>
</reference>
<keyword evidence="1" id="KW-0472">Membrane</keyword>
<dbReference type="Gene3D" id="3.20.20.450">
    <property type="entry name" value="EAL domain"/>
    <property type="match status" value="1"/>
</dbReference>
<dbReference type="Proteomes" id="UP001577381">
    <property type="component" value="Unassembled WGS sequence"/>
</dbReference>
<dbReference type="PROSITE" id="PS50883">
    <property type="entry name" value="EAL"/>
    <property type="match status" value="1"/>
</dbReference>
<feature type="domain" description="GGDEF" evidence="3">
    <location>
        <begin position="256"/>
        <end position="387"/>
    </location>
</feature>
<reference evidence="4 6" key="2">
    <citation type="submission" date="2024-09" db="EMBL/GenBank/DDBJ databases">
        <title>Molecular characterization of Carbapenemase-producing Enterobacter cloacae Complex from Infections in Argentina.</title>
        <authorList>
            <person name="De Mendieta J.M."/>
            <person name="Gomez S."/>
        </authorList>
    </citation>
    <scope>NUCLEOTIDE SEQUENCE [LARGE SCALE GENOMIC DNA]</scope>
    <source>
        <strain evidence="4 6">M23267</strain>
    </source>
</reference>
<evidence type="ECO:0000313" key="4">
    <source>
        <dbReference type="EMBL" id="MFB4718812.1"/>
    </source>
</evidence>
<dbReference type="RefSeq" id="WP_265194389.1">
    <property type="nucleotide sequence ID" value="NZ_CP135253.1"/>
</dbReference>
<sequence>MNRILVGIIFSLFITTGYIAFLVYDRQQELQKLTHYTESWSVAQLVSEYYRFESWLGLYATDTDEVTVDQARMRLEIMLSQGELMKGGDLGRYIESDKTHQALAARLEQILTYLDSNLEKMSHAELKKYLANMHLLDAPLSQLSSSALTKDINTINESNNKIQILYYIYSALSLLLVILSFILGFLMIYQNKNILKAHMQVKSLADELQLSKETLQIQNSKLEYDVYHDSLTGMKNRLYFWDDLNKINLQADKDHVPVTVMLFDLDRFKEVNDTYGHDAGDLLLNQVSRRLTSMSNESDTFYRLGGDEFALLSSGLTESAAVSRAKEISDYISQPYSINNQLIKIATCVGIVLSDNERRSDYLYKFADLALYEAKNEGSRQIKVFRQWMLEKLQESRTLEHDMALALDRNEFVVYYQPIVDSFSKDIYGYEALIRWMHPVKGILSPDYFISVAEKTGMINEIGKMVLELSCREAASWAVPARISVNVSPVQLGTKSFTTMVQSILEETGLPAGRLELEVTESSLFSDSNTPLTILKKLRAMGVKISIDDFGTGYSSLSRLSELNFDKIKIDKSFVNSISTQDNALNIVKLITGMAKSLNMRVIAEGVETEEQLQRLQALGCDLVQGYLFGKPHPEVNEKIRCGCKGFETVSGQDTCQ</sequence>
<keyword evidence="1" id="KW-0812">Transmembrane</keyword>
<keyword evidence="1" id="KW-1133">Transmembrane helix</keyword>
<evidence type="ECO:0000259" key="2">
    <source>
        <dbReference type="PROSITE" id="PS50883"/>
    </source>
</evidence>
<dbReference type="SUPFAM" id="SSF55073">
    <property type="entry name" value="Nucleotide cyclase"/>
    <property type="match status" value="1"/>
</dbReference>
<proteinExistence type="predicted"/>
<evidence type="ECO:0000313" key="6">
    <source>
        <dbReference type="Proteomes" id="UP001577381"/>
    </source>
</evidence>
<dbReference type="SUPFAM" id="SSF141868">
    <property type="entry name" value="EAL domain-like"/>
    <property type="match status" value="1"/>
</dbReference>